<evidence type="ECO:0000313" key="1">
    <source>
        <dbReference type="EMBL" id="NML65615.1"/>
    </source>
</evidence>
<evidence type="ECO:0000313" key="2">
    <source>
        <dbReference type="Proteomes" id="UP000559626"/>
    </source>
</evidence>
<sequence>MATIYLGGEASTRRVNGDNVLQDGMTMYYRVHPKGVNTGAFAALPLTYLRSGDDGQATSQTWSNTYTRPNIVGGLNAGTYELEVYFQGTATYNNSGGSGSFTFYDNNGGNNYKAVFTITGTRLQQAQWTGNSNNDWFTASNWSSNTVPDENTDVVIPFNTTNRPRIGSGVAYTHDLTLTGNPSGPGLSLFQDAGQLKIYGDFTDNNGAFQQTGGTFTLASTSTVRAQSFTGESLFNISIEGGTMKILNGRLSVLQNLDFRNGGGILLTDPRDIQNAGVDLSATTSGQTVYDATITNESETSYVQGILRTTRLVTQGATNYFGGIGIDLLVTTGQPNNVVVTRSTGGTYGFNYTGVGTSQSIRRGFKFQPDNPSGLTFNVIFHYLDAELTNTAGNNTNIKESDLRLFRSVSGGVPFEGLGYTAMSAATNTLTRTGITGTLAATFTLGDINNPLPVELVSFTAAGTAQGAALKWLTASEVNSKGFGIERQVAGATTWQSVGYVAATNLANGSSYSFLDKTLPAAATQVYYRLRQEDTDGSLHYSAVAAVSRAALGTDLTLSPVPLQGGPLAVSFAEAGQAGTEIVVLNVQGQRVAHYTTAASTDAAVSLPLDNLAAGVYVLSVQVPGQATRHARFVKQ</sequence>
<reference evidence="1 2" key="1">
    <citation type="submission" date="2020-04" db="EMBL/GenBank/DDBJ databases">
        <title>Hymenobacter polaris sp. nov., isolated from Arctic soil.</title>
        <authorList>
            <person name="Dahal R.H."/>
        </authorList>
    </citation>
    <scope>NUCLEOTIDE SEQUENCE [LARGE SCALE GENOMIC DNA]</scope>
    <source>
        <strain evidence="1 2">RP-2-7</strain>
    </source>
</reference>
<proteinExistence type="predicted"/>
<organism evidence="1 2">
    <name type="scientific">Hymenobacter polaris</name>
    <dbReference type="NCBI Taxonomy" id="2682546"/>
    <lineage>
        <taxon>Bacteria</taxon>
        <taxon>Pseudomonadati</taxon>
        <taxon>Bacteroidota</taxon>
        <taxon>Cytophagia</taxon>
        <taxon>Cytophagales</taxon>
        <taxon>Hymenobacteraceae</taxon>
        <taxon>Hymenobacter</taxon>
    </lineage>
</organism>
<dbReference type="NCBIfam" id="TIGR04183">
    <property type="entry name" value="Por_Secre_tail"/>
    <property type="match status" value="1"/>
</dbReference>
<dbReference type="InterPro" id="IPR026444">
    <property type="entry name" value="Secre_tail"/>
</dbReference>
<keyword evidence="2" id="KW-1185">Reference proteome</keyword>
<comment type="caution">
    <text evidence="1">The sequence shown here is derived from an EMBL/GenBank/DDBJ whole genome shotgun (WGS) entry which is preliminary data.</text>
</comment>
<dbReference type="Proteomes" id="UP000559626">
    <property type="component" value="Unassembled WGS sequence"/>
</dbReference>
<protein>
    <submittedName>
        <fullName evidence="1">T9SS type A sorting domain-containing protein</fullName>
    </submittedName>
</protein>
<dbReference type="RefSeq" id="WP_169530908.1">
    <property type="nucleotide sequence ID" value="NZ_JABBGH010000001.1"/>
</dbReference>
<dbReference type="AlphaFoldDB" id="A0A7Y0AEJ0"/>
<name>A0A7Y0AEJ0_9BACT</name>
<accession>A0A7Y0AEJ0</accession>
<dbReference type="EMBL" id="JABBGH010000001">
    <property type="protein sequence ID" value="NML65615.1"/>
    <property type="molecule type" value="Genomic_DNA"/>
</dbReference>
<gene>
    <name evidence="1" type="ORF">HHL22_10395</name>
</gene>